<evidence type="ECO:0000256" key="4">
    <source>
        <dbReference type="ARBA" id="ARBA00023139"/>
    </source>
</evidence>
<keyword evidence="7" id="KW-1185">Reference proteome</keyword>
<proteinExistence type="predicted"/>
<dbReference type="RefSeq" id="WP_358636537.1">
    <property type="nucleotide sequence ID" value="NZ_JBFAEV010000009.1"/>
</dbReference>
<sequence>MGARAEHIVTADVLGALPGPLRAVRAMCTGSYDGNCAAVFFFHGNRFVGQASGPGAMAVETQDGKTVTLARPIFKDSDPSCCPSGGTARYQVRWSDGALAASPSLPDFEQHNEPVR</sequence>
<evidence type="ECO:0000256" key="5">
    <source>
        <dbReference type="ARBA" id="ARBA00023288"/>
    </source>
</evidence>
<evidence type="ECO:0000313" key="7">
    <source>
        <dbReference type="Proteomes" id="UP001620295"/>
    </source>
</evidence>
<protein>
    <submittedName>
        <fullName evidence="6">LppP/LprE family lipoprotein</fullName>
    </submittedName>
</protein>
<dbReference type="EMBL" id="JBJDQH010000003">
    <property type="protein sequence ID" value="MFK4265477.1"/>
    <property type="molecule type" value="Genomic_DNA"/>
</dbReference>
<comment type="caution">
    <text evidence="6">The sequence shown here is derived from an EMBL/GenBank/DDBJ whole genome shotgun (WGS) entry which is preliminary data.</text>
</comment>
<keyword evidence="2" id="KW-0732">Signal</keyword>
<keyword evidence="3" id="KW-0472">Membrane</keyword>
<reference evidence="6 7" key="1">
    <citation type="submission" date="2024-11" db="EMBL/GenBank/DDBJ databases">
        <title>The Natural Products Discovery Center: Release of the First 8490 Sequenced Strains for Exploring Actinobacteria Biosynthetic Diversity.</title>
        <authorList>
            <person name="Kalkreuter E."/>
            <person name="Kautsar S.A."/>
            <person name="Yang D."/>
            <person name="Bader C.D."/>
            <person name="Teijaro C.N."/>
            <person name="Fluegel L."/>
            <person name="Davis C.M."/>
            <person name="Simpson J.R."/>
            <person name="Lauterbach L."/>
            <person name="Steele A.D."/>
            <person name="Gui C."/>
            <person name="Meng S."/>
            <person name="Li G."/>
            <person name="Viehrig K."/>
            <person name="Ye F."/>
            <person name="Su P."/>
            <person name="Kiefer A.F."/>
            <person name="Nichols A."/>
            <person name="Cepeda A.J."/>
            <person name="Yan W."/>
            <person name="Fan B."/>
            <person name="Jiang Y."/>
            <person name="Adhikari A."/>
            <person name="Zheng C.-J."/>
            <person name="Schuster L."/>
            <person name="Cowan T.M."/>
            <person name="Smanski M.J."/>
            <person name="Chevrette M.G."/>
            <person name="De Carvalho L.P.S."/>
            <person name="Shen B."/>
        </authorList>
    </citation>
    <scope>NUCLEOTIDE SEQUENCE [LARGE SCALE GENOMIC DNA]</scope>
    <source>
        <strain evidence="6 7">NPDC020863</strain>
    </source>
</reference>
<evidence type="ECO:0000256" key="3">
    <source>
        <dbReference type="ARBA" id="ARBA00023136"/>
    </source>
</evidence>
<keyword evidence="4" id="KW-0564">Palmitate</keyword>
<evidence type="ECO:0000256" key="1">
    <source>
        <dbReference type="ARBA" id="ARBA00022475"/>
    </source>
</evidence>
<keyword evidence="1" id="KW-1003">Cell membrane</keyword>
<evidence type="ECO:0000313" key="6">
    <source>
        <dbReference type="EMBL" id="MFK4265477.1"/>
    </source>
</evidence>
<gene>
    <name evidence="6" type="ORF">ACI2L5_11095</name>
</gene>
<organism evidence="6 7">
    <name type="scientific">Streptomyces milbemycinicus</name>
    <dbReference type="NCBI Taxonomy" id="476552"/>
    <lineage>
        <taxon>Bacteria</taxon>
        <taxon>Bacillati</taxon>
        <taxon>Actinomycetota</taxon>
        <taxon>Actinomycetes</taxon>
        <taxon>Kitasatosporales</taxon>
        <taxon>Streptomycetaceae</taxon>
        <taxon>Streptomyces</taxon>
    </lineage>
</organism>
<dbReference type="Pfam" id="PF14041">
    <property type="entry name" value="Lipoprotein_21"/>
    <property type="match status" value="1"/>
</dbReference>
<evidence type="ECO:0000256" key="2">
    <source>
        <dbReference type="ARBA" id="ARBA00022729"/>
    </source>
</evidence>
<dbReference type="Proteomes" id="UP001620295">
    <property type="component" value="Unassembled WGS sequence"/>
</dbReference>
<keyword evidence="5 6" id="KW-0449">Lipoprotein</keyword>
<name>A0ABW8LHT5_9ACTN</name>
<dbReference type="InterPro" id="IPR025971">
    <property type="entry name" value="LppP/LprE"/>
</dbReference>
<accession>A0ABW8LHT5</accession>